<reference evidence="2 3" key="1">
    <citation type="submission" date="2018-06" db="EMBL/GenBank/DDBJ databases">
        <title>Extensive metabolic versatility and redundancy in microbially diverse, dynamic hydrothermal sediments.</title>
        <authorList>
            <person name="Dombrowski N."/>
            <person name="Teske A."/>
            <person name="Baker B.J."/>
        </authorList>
    </citation>
    <scope>NUCLEOTIDE SEQUENCE [LARGE SCALE GENOMIC DNA]</scope>
    <source>
        <strain evidence="2">B3_G15</strain>
    </source>
</reference>
<evidence type="ECO:0000313" key="3">
    <source>
        <dbReference type="Proteomes" id="UP000280417"/>
    </source>
</evidence>
<comment type="caution">
    <text evidence="2">The sequence shown here is derived from an EMBL/GenBank/DDBJ whole genome shotgun (WGS) entry which is preliminary data.</text>
</comment>
<keyword evidence="2" id="KW-0969">Cilium</keyword>
<proteinExistence type="predicted"/>
<dbReference type="PANTHER" id="PTHR42792">
    <property type="entry name" value="FLAGELLIN"/>
    <property type="match status" value="1"/>
</dbReference>
<dbReference type="InterPro" id="IPR001029">
    <property type="entry name" value="Flagellin_N"/>
</dbReference>
<dbReference type="Proteomes" id="UP000280417">
    <property type="component" value="Unassembled WGS sequence"/>
</dbReference>
<dbReference type="SUPFAM" id="SSF64518">
    <property type="entry name" value="Phase 1 flagellin"/>
    <property type="match status" value="1"/>
</dbReference>
<gene>
    <name evidence="2" type="ORF">DRJ04_06225</name>
</gene>
<evidence type="ECO:0000313" key="2">
    <source>
        <dbReference type="EMBL" id="RLE12425.1"/>
    </source>
</evidence>
<name>A0A662DAE9_UNCAE</name>
<dbReference type="AlphaFoldDB" id="A0A662DAE9"/>
<dbReference type="InterPro" id="IPR001492">
    <property type="entry name" value="Flagellin"/>
</dbReference>
<evidence type="ECO:0000259" key="1">
    <source>
        <dbReference type="Pfam" id="PF00669"/>
    </source>
</evidence>
<accession>A0A662DAE9</accession>
<protein>
    <submittedName>
        <fullName evidence="2">Flagellar biosynthesis protein FlgL</fullName>
    </submittedName>
</protein>
<organism evidence="2 3">
    <name type="scientific">Aerophobetes bacterium</name>
    <dbReference type="NCBI Taxonomy" id="2030807"/>
    <lineage>
        <taxon>Bacteria</taxon>
        <taxon>Candidatus Aerophobota</taxon>
    </lineage>
</organism>
<dbReference type="GO" id="GO:0009288">
    <property type="term" value="C:bacterial-type flagellum"/>
    <property type="evidence" value="ECO:0007669"/>
    <property type="project" value="InterPro"/>
</dbReference>
<feature type="domain" description="Flagellin N-terminal" evidence="1">
    <location>
        <begin position="8"/>
        <end position="84"/>
    </location>
</feature>
<dbReference type="Pfam" id="PF00669">
    <property type="entry name" value="Flagellin_N"/>
    <property type="match status" value="1"/>
</dbReference>
<dbReference type="PANTHER" id="PTHR42792:SF1">
    <property type="entry name" value="FLAGELLAR HOOK-ASSOCIATED PROTEIN 3"/>
    <property type="match status" value="1"/>
</dbReference>
<dbReference type="EMBL" id="QMQA01000166">
    <property type="protein sequence ID" value="RLE12425.1"/>
    <property type="molecule type" value="Genomic_DNA"/>
</dbReference>
<sequence length="85" mass="9542">MRVTGGMISDNLIEIIKRNTERMLETQNKIATGKKNRLPRDNPADVANAIAYKRVLYELGIFEKNIDDASARLKFTDSTLASVTD</sequence>
<keyword evidence="2" id="KW-0282">Flagellum</keyword>
<keyword evidence="2" id="KW-0966">Cell projection</keyword>
<dbReference type="GO" id="GO:0005198">
    <property type="term" value="F:structural molecule activity"/>
    <property type="evidence" value="ECO:0007669"/>
    <property type="project" value="InterPro"/>
</dbReference>
<feature type="non-terminal residue" evidence="2">
    <location>
        <position position="85"/>
    </location>
</feature>